<keyword evidence="1" id="KW-0805">Transcription regulation</keyword>
<evidence type="ECO:0000256" key="3">
    <source>
        <dbReference type="ARBA" id="ARBA00023163"/>
    </source>
</evidence>
<reference evidence="6 7" key="1">
    <citation type="submission" date="2013-09" db="EMBL/GenBank/DDBJ databases">
        <title>Corchorus capsularis genome sequencing.</title>
        <authorList>
            <person name="Alam M."/>
            <person name="Haque M.S."/>
            <person name="Islam M.S."/>
            <person name="Emdad E.M."/>
            <person name="Islam M.M."/>
            <person name="Ahmed B."/>
            <person name="Halim A."/>
            <person name="Hossen Q.M.M."/>
            <person name="Hossain M.Z."/>
            <person name="Ahmed R."/>
            <person name="Khan M.M."/>
            <person name="Islam R."/>
            <person name="Rashid M.M."/>
            <person name="Khan S.A."/>
            <person name="Rahman M.S."/>
            <person name="Alam M."/>
        </authorList>
    </citation>
    <scope>NUCLEOTIDE SEQUENCE [LARGE SCALE GENOMIC DNA]</scope>
    <source>
        <strain evidence="7">cv. CVL-1</strain>
        <tissue evidence="6">Whole seedling</tissue>
    </source>
</reference>
<keyword evidence="4" id="KW-0539">Nucleus</keyword>
<evidence type="ECO:0000256" key="4">
    <source>
        <dbReference type="ARBA" id="ARBA00023242"/>
    </source>
</evidence>
<sequence length="192" mass="22018">MSLIRQNHRANVAQNRVLTQEQVQAVFDLYPPGIRFRPRDEELVVFYLRKKLLDQPLPLNMIKEVELYAHHPQELVGSGSLGGNDQASHALAQPFNNLKRLRLDDVSKSKLDDDSPKLKLDESDDQYANGVASITPKYPNYYNEVICDQSSSSFVGNNLHDPYDDYNMNFMADPSFDGLGFLNQEFHGHHYY</sequence>
<organism evidence="6 7">
    <name type="scientific">Corchorus capsularis</name>
    <name type="common">Jute</name>
    <dbReference type="NCBI Taxonomy" id="210143"/>
    <lineage>
        <taxon>Eukaryota</taxon>
        <taxon>Viridiplantae</taxon>
        <taxon>Streptophyta</taxon>
        <taxon>Embryophyta</taxon>
        <taxon>Tracheophyta</taxon>
        <taxon>Spermatophyta</taxon>
        <taxon>Magnoliopsida</taxon>
        <taxon>eudicotyledons</taxon>
        <taxon>Gunneridae</taxon>
        <taxon>Pentapetalae</taxon>
        <taxon>rosids</taxon>
        <taxon>malvids</taxon>
        <taxon>Malvales</taxon>
        <taxon>Malvaceae</taxon>
        <taxon>Grewioideae</taxon>
        <taxon>Apeibeae</taxon>
        <taxon>Corchorus</taxon>
    </lineage>
</organism>
<keyword evidence="7" id="KW-1185">Reference proteome</keyword>
<dbReference type="Gene3D" id="2.170.150.80">
    <property type="entry name" value="NAC domain"/>
    <property type="match status" value="1"/>
</dbReference>
<gene>
    <name evidence="6" type="ORF">CCACVL1_25923</name>
</gene>
<dbReference type="GO" id="GO:0003677">
    <property type="term" value="F:DNA binding"/>
    <property type="evidence" value="ECO:0007669"/>
    <property type="project" value="UniProtKB-KW"/>
</dbReference>
<evidence type="ECO:0000313" key="7">
    <source>
        <dbReference type="Proteomes" id="UP000188268"/>
    </source>
</evidence>
<dbReference type="GO" id="GO:0048731">
    <property type="term" value="P:system development"/>
    <property type="evidence" value="ECO:0007669"/>
    <property type="project" value="TreeGrafter"/>
</dbReference>
<keyword evidence="3" id="KW-0804">Transcription</keyword>
<dbReference type="EMBL" id="AWWV01014410">
    <property type="protein sequence ID" value="OMO57183.1"/>
    <property type="molecule type" value="Genomic_DNA"/>
</dbReference>
<dbReference type="PANTHER" id="PTHR31719:SF209">
    <property type="entry name" value="NAC DOMAIN-CONTAINING PROTEIN 68-LIKE"/>
    <property type="match status" value="1"/>
</dbReference>
<dbReference type="Pfam" id="PF02365">
    <property type="entry name" value="NAM"/>
    <property type="match status" value="1"/>
</dbReference>
<dbReference type="Proteomes" id="UP000188268">
    <property type="component" value="Unassembled WGS sequence"/>
</dbReference>
<dbReference type="GO" id="GO:0006355">
    <property type="term" value="P:regulation of DNA-templated transcription"/>
    <property type="evidence" value="ECO:0007669"/>
    <property type="project" value="InterPro"/>
</dbReference>
<accession>A0A1R3GGH4</accession>
<dbReference type="AlphaFoldDB" id="A0A1R3GGH4"/>
<dbReference type="STRING" id="210143.A0A1R3GGH4"/>
<dbReference type="OrthoDB" id="1848784at2759"/>
<evidence type="ECO:0000256" key="1">
    <source>
        <dbReference type="ARBA" id="ARBA00023015"/>
    </source>
</evidence>
<proteinExistence type="predicted"/>
<evidence type="ECO:0000313" key="6">
    <source>
        <dbReference type="EMBL" id="OMO57183.1"/>
    </source>
</evidence>
<keyword evidence="2" id="KW-0238">DNA-binding</keyword>
<evidence type="ECO:0000256" key="2">
    <source>
        <dbReference type="ARBA" id="ARBA00023125"/>
    </source>
</evidence>
<comment type="caution">
    <text evidence="6">The sequence shown here is derived from an EMBL/GenBank/DDBJ whole genome shotgun (WGS) entry which is preliminary data.</text>
</comment>
<dbReference type="PROSITE" id="PS51005">
    <property type="entry name" value="NAC"/>
    <property type="match status" value="1"/>
</dbReference>
<name>A0A1R3GGH4_COCAP</name>
<dbReference type="Gramene" id="OMO57183">
    <property type="protein sequence ID" value="OMO57183"/>
    <property type="gene ID" value="CCACVL1_25923"/>
</dbReference>
<dbReference type="InterPro" id="IPR003441">
    <property type="entry name" value="NAC-dom"/>
</dbReference>
<protein>
    <submittedName>
        <fullName evidence="6">No apical meristem (NAM) protein</fullName>
    </submittedName>
</protein>
<evidence type="ECO:0000259" key="5">
    <source>
        <dbReference type="PROSITE" id="PS51005"/>
    </source>
</evidence>
<feature type="domain" description="NAC" evidence="5">
    <location>
        <begin position="30"/>
        <end position="192"/>
    </location>
</feature>
<dbReference type="InterPro" id="IPR036093">
    <property type="entry name" value="NAC_dom_sf"/>
</dbReference>
<dbReference type="SUPFAM" id="SSF101941">
    <property type="entry name" value="NAC domain"/>
    <property type="match status" value="1"/>
</dbReference>
<dbReference type="PANTHER" id="PTHR31719">
    <property type="entry name" value="NAC TRANSCRIPTION FACTOR 56"/>
    <property type="match status" value="1"/>
</dbReference>